<proteinExistence type="predicted"/>
<comment type="caution">
    <text evidence="8">The sequence shown here is derived from an EMBL/GenBank/DDBJ whole genome shotgun (WGS) entry which is preliminary data.</text>
</comment>
<gene>
    <name evidence="8" type="ORF">Adt_34718</name>
</gene>
<evidence type="ECO:0000313" key="9">
    <source>
        <dbReference type="Proteomes" id="UP001604336"/>
    </source>
</evidence>
<feature type="domain" description="ABC-2 type transporter transmembrane" evidence="7">
    <location>
        <begin position="27"/>
        <end position="196"/>
    </location>
</feature>
<keyword evidence="4 6" id="KW-1133">Transmembrane helix</keyword>
<dbReference type="GO" id="GO:0016020">
    <property type="term" value="C:membrane"/>
    <property type="evidence" value="ECO:0007669"/>
    <property type="project" value="UniProtKB-SubCell"/>
</dbReference>
<accession>A0ABD1QZX2</accession>
<evidence type="ECO:0000259" key="7">
    <source>
        <dbReference type="Pfam" id="PF01061"/>
    </source>
</evidence>
<reference evidence="9" key="1">
    <citation type="submission" date="2024-07" db="EMBL/GenBank/DDBJ databases">
        <title>Two chromosome-level genome assemblies of Korean endemic species Abeliophyllum distichum and Forsythia ovata (Oleaceae).</title>
        <authorList>
            <person name="Jang H."/>
        </authorList>
    </citation>
    <scope>NUCLEOTIDE SEQUENCE [LARGE SCALE GENOMIC DNA]</scope>
</reference>
<keyword evidence="9" id="KW-1185">Reference proteome</keyword>
<dbReference type="InterPro" id="IPR013525">
    <property type="entry name" value="ABC2_TM"/>
</dbReference>
<feature type="transmembrane region" description="Helical" evidence="6">
    <location>
        <begin position="79"/>
        <end position="101"/>
    </location>
</feature>
<name>A0ABD1QZX2_9LAMI</name>
<evidence type="ECO:0000313" key="8">
    <source>
        <dbReference type="EMBL" id="KAL2481752.1"/>
    </source>
</evidence>
<sequence length="223" mass="25232">MDPLPINEEIKSKLCSTKREWGANWCEQYSILFRRGLKERRHDYFSWLRITQVIATATILGLLWWQSGGDSASELQDQAGLLFFIAVFWGFFPVFTAIFTFPQERAMLSKERAADMYRLSAYFVARTTSDLPLDLLLPVIFLGVVYFMAGLRMDVASFFLTILTVFLCIIAAQGLGLAIGATLMDLKRATTLASVTVNDLHVGWWVLYQESSSIHIMASPPLL</sequence>
<evidence type="ECO:0000256" key="2">
    <source>
        <dbReference type="ARBA" id="ARBA00022448"/>
    </source>
</evidence>
<dbReference type="AlphaFoldDB" id="A0ABD1QZX2"/>
<feature type="transmembrane region" description="Helical" evidence="6">
    <location>
        <begin position="44"/>
        <end position="67"/>
    </location>
</feature>
<feature type="transmembrane region" description="Helical" evidence="6">
    <location>
        <begin position="131"/>
        <end position="149"/>
    </location>
</feature>
<keyword evidence="2" id="KW-0813">Transport</keyword>
<dbReference type="InterPro" id="IPR050352">
    <property type="entry name" value="ABCG_transporters"/>
</dbReference>
<keyword evidence="5 6" id="KW-0472">Membrane</keyword>
<dbReference type="PANTHER" id="PTHR48041">
    <property type="entry name" value="ABC TRANSPORTER G FAMILY MEMBER 28"/>
    <property type="match status" value="1"/>
</dbReference>
<keyword evidence="3 6" id="KW-0812">Transmembrane</keyword>
<comment type="subcellular location">
    <subcellularLocation>
        <location evidence="1">Membrane</location>
        <topology evidence="1">Multi-pass membrane protein</topology>
    </subcellularLocation>
</comment>
<dbReference type="Pfam" id="PF01061">
    <property type="entry name" value="ABC2_membrane"/>
    <property type="match status" value="1"/>
</dbReference>
<evidence type="ECO:0000256" key="3">
    <source>
        <dbReference type="ARBA" id="ARBA00022692"/>
    </source>
</evidence>
<evidence type="ECO:0000256" key="1">
    <source>
        <dbReference type="ARBA" id="ARBA00004141"/>
    </source>
</evidence>
<dbReference type="Proteomes" id="UP001604336">
    <property type="component" value="Unassembled WGS sequence"/>
</dbReference>
<protein>
    <submittedName>
        <fullName evidence="8">ABC transporter G family member 22</fullName>
    </submittedName>
</protein>
<evidence type="ECO:0000256" key="4">
    <source>
        <dbReference type="ARBA" id="ARBA00022989"/>
    </source>
</evidence>
<feature type="transmembrane region" description="Helical" evidence="6">
    <location>
        <begin position="155"/>
        <end position="179"/>
    </location>
</feature>
<evidence type="ECO:0000256" key="6">
    <source>
        <dbReference type="SAM" id="Phobius"/>
    </source>
</evidence>
<dbReference type="PANTHER" id="PTHR48041:SF94">
    <property type="entry name" value="ABC TRANSPORTER G FAMILY MEMBER 22"/>
    <property type="match status" value="1"/>
</dbReference>
<organism evidence="8 9">
    <name type="scientific">Abeliophyllum distichum</name>
    <dbReference type="NCBI Taxonomy" id="126358"/>
    <lineage>
        <taxon>Eukaryota</taxon>
        <taxon>Viridiplantae</taxon>
        <taxon>Streptophyta</taxon>
        <taxon>Embryophyta</taxon>
        <taxon>Tracheophyta</taxon>
        <taxon>Spermatophyta</taxon>
        <taxon>Magnoliopsida</taxon>
        <taxon>eudicotyledons</taxon>
        <taxon>Gunneridae</taxon>
        <taxon>Pentapetalae</taxon>
        <taxon>asterids</taxon>
        <taxon>lamiids</taxon>
        <taxon>Lamiales</taxon>
        <taxon>Oleaceae</taxon>
        <taxon>Forsythieae</taxon>
        <taxon>Abeliophyllum</taxon>
    </lineage>
</organism>
<evidence type="ECO:0000256" key="5">
    <source>
        <dbReference type="ARBA" id="ARBA00023136"/>
    </source>
</evidence>
<dbReference type="EMBL" id="JBFOLK010000010">
    <property type="protein sequence ID" value="KAL2481752.1"/>
    <property type="molecule type" value="Genomic_DNA"/>
</dbReference>